<comment type="function">
    <text evidence="13">Transporter for bile acids.</text>
</comment>
<comment type="similarity">
    <text evidence="2">Belongs to the bile acid:sodium symporter (BASS) (TC 2.A.28) family.</text>
</comment>
<keyword evidence="8" id="KW-0915">Sodium</keyword>
<evidence type="ECO:0000256" key="12">
    <source>
        <dbReference type="ARBA" id="ARBA00023201"/>
    </source>
</evidence>
<dbReference type="GO" id="GO:0008508">
    <property type="term" value="F:bile acid:sodium symporter activity"/>
    <property type="evidence" value="ECO:0007669"/>
    <property type="project" value="TreeGrafter"/>
</dbReference>
<dbReference type="AlphaFoldDB" id="A0A553PZA3"/>
<evidence type="ECO:0000313" key="19">
    <source>
        <dbReference type="Proteomes" id="UP000316079"/>
    </source>
</evidence>
<sequence length="417" mass="45422">MDTFSRAQSTGALPGLLNFSKTPSMAALRGTEEPFSRALSTWRADAVPEGLLEAMLPPSKEPTHMIVAFWDSPLSHGINVFVGFVLCFTMLGLGCTVELGQLGEHIRKPIGVLLATVCQFVLMPLIAFLLALAFSLSDVAAMAVLLCGCCPGGNLSNIMTLLVNGDMNLSIIMTISSTILALVLMPLCLWMYSRAWINTPIVNLLPFGPIILTLCSTLIPIGLGVWLRQRYIRQAEIIIKVSLWSLLVTLLMLFIMTGTMLGPELLSTIPISVYLVAVLMPMAGYAAGYGLATLFDLPPNSRRTVSLETGCQNVQLCTAILKLAFPPQLMGGMYMFPLLYALFQAAEAGIFILAYRMYRKEVLHKQDLNEDDDTNISYKRMKEEDLPLDSTYGAVTVSDPNVIVLESQEGSGSPTPV</sequence>
<feature type="transmembrane region" description="Helical" evidence="17">
    <location>
        <begin position="337"/>
        <end position="355"/>
    </location>
</feature>
<evidence type="ECO:0000256" key="6">
    <source>
        <dbReference type="ARBA" id="ARBA00022847"/>
    </source>
</evidence>
<feature type="transmembrane region" description="Helical" evidence="17">
    <location>
        <begin position="273"/>
        <end position="295"/>
    </location>
</feature>
<evidence type="ECO:0000256" key="13">
    <source>
        <dbReference type="ARBA" id="ARBA00057383"/>
    </source>
</evidence>
<feature type="transmembrane region" description="Helical" evidence="17">
    <location>
        <begin position="204"/>
        <end position="226"/>
    </location>
</feature>
<evidence type="ECO:0000256" key="8">
    <source>
        <dbReference type="ARBA" id="ARBA00023053"/>
    </source>
</evidence>
<accession>A0A553PZA3</accession>
<evidence type="ECO:0000313" key="18">
    <source>
        <dbReference type="EMBL" id="TRY82976.1"/>
    </source>
</evidence>
<dbReference type="InterPro" id="IPR038770">
    <property type="entry name" value="Na+/solute_symporter_sf"/>
</dbReference>
<feature type="transmembrane region" description="Helical" evidence="17">
    <location>
        <begin position="78"/>
        <end position="100"/>
    </location>
</feature>
<evidence type="ECO:0000256" key="14">
    <source>
        <dbReference type="ARBA" id="ARBA00071630"/>
    </source>
</evidence>
<dbReference type="PANTHER" id="PTHR10361">
    <property type="entry name" value="SODIUM-BILE ACID COTRANSPORTER"/>
    <property type="match status" value="1"/>
</dbReference>
<comment type="caution">
    <text evidence="18">The sequence shown here is derived from an EMBL/GenBank/DDBJ whole genome shotgun (WGS) entry which is preliminary data.</text>
</comment>
<gene>
    <name evidence="18" type="ORF">DNTS_026629</name>
</gene>
<evidence type="ECO:0000256" key="17">
    <source>
        <dbReference type="SAM" id="Phobius"/>
    </source>
</evidence>
<comment type="subcellular location">
    <subcellularLocation>
        <location evidence="1">Cell membrane</location>
        <topology evidence="1">Multi-pass membrane protein</topology>
    </subcellularLocation>
</comment>
<dbReference type="InterPro" id="IPR004710">
    <property type="entry name" value="Bilac:Na_transpt"/>
</dbReference>
<feature type="transmembrane region" description="Helical" evidence="17">
    <location>
        <begin position="238"/>
        <end position="261"/>
    </location>
</feature>
<keyword evidence="19" id="KW-1185">Reference proteome</keyword>
<feature type="transmembrane region" description="Helical" evidence="17">
    <location>
        <begin position="169"/>
        <end position="192"/>
    </location>
</feature>
<evidence type="ECO:0000256" key="9">
    <source>
        <dbReference type="ARBA" id="ARBA00023065"/>
    </source>
</evidence>
<evidence type="ECO:0000256" key="16">
    <source>
        <dbReference type="ARBA" id="ARBA00082913"/>
    </source>
</evidence>
<protein>
    <recommendedName>
        <fullName evidence="14">Sodium/bile acid cotransporter 4</fullName>
    </recommendedName>
    <alternativeName>
        <fullName evidence="15">Na(+)/bile acid cotransporter 4</fullName>
    </alternativeName>
    <alternativeName>
        <fullName evidence="16">Solute carrier family 10 member 4</fullName>
    </alternativeName>
</protein>
<evidence type="ECO:0000256" key="3">
    <source>
        <dbReference type="ARBA" id="ARBA00022448"/>
    </source>
</evidence>
<keyword evidence="6" id="KW-0769">Symport</keyword>
<keyword evidence="5 17" id="KW-0812">Transmembrane</keyword>
<keyword evidence="7 17" id="KW-1133">Transmembrane helix</keyword>
<evidence type="ECO:0000256" key="1">
    <source>
        <dbReference type="ARBA" id="ARBA00004651"/>
    </source>
</evidence>
<keyword evidence="12" id="KW-0739">Sodium transport</keyword>
<reference evidence="18 19" key="1">
    <citation type="journal article" date="2019" name="Sci. Data">
        <title>Hybrid genome assembly and annotation of Danionella translucida.</title>
        <authorList>
            <person name="Kadobianskyi M."/>
            <person name="Schulze L."/>
            <person name="Schuelke M."/>
            <person name="Judkewitz B."/>
        </authorList>
    </citation>
    <scope>NUCLEOTIDE SEQUENCE [LARGE SCALE GENOMIC DNA]</scope>
    <source>
        <strain evidence="18 19">Bolton</strain>
    </source>
</reference>
<proteinExistence type="inferred from homology"/>
<keyword evidence="4" id="KW-1003">Cell membrane</keyword>
<dbReference type="InterPro" id="IPR002657">
    <property type="entry name" value="BilAc:Na_symport/Acr3"/>
</dbReference>
<feature type="transmembrane region" description="Helical" evidence="17">
    <location>
        <begin position="112"/>
        <end position="134"/>
    </location>
</feature>
<dbReference type="EMBL" id="SRMA01026516">
    <property type="protein sequence ID" value="TRY82976.1"/>
    <property type="molecule type" value="Genomic_DNA"/>
</dbReference>
<dbReference type="PANTHER" id="PTHR10361:SF41">
    <property type="entry name" value="SODIUM_BILE ACID COTRANSPORTER 4"/>
    <property type="match status" value="1"/>
</dbReference>
<dbReference type="FunFam" id="1.20.1530.20:FF:000013">
    <property type="entry name" value="sodium/bile acid cotransporter 4"/>
    <property type="match status" value="1"/>
</dbReference>
<evidence type="ECO:0000256" key="15">
    <source>
        <dbReference type="ARBA" id="ARBA00076517"/>
    </source>
</evidence>
<evidence type="ECO:0000256" key="7">
    <source>
        <dbReference type="ARBA" id="ARBA00022989"/>
    </source>
</evidence>
<feature type="transmembrane region" description="Helical" evidence="17">
    <location>
        <begin position="140"/>
        <end position="162"/>
    </location>
</feature>
<evidence type="ECO:0000256" key="2">
    <source>
        <dbReference type="ARBA" id="ARBA00006528"/>
    </source>
</evidence>
<evidence type="ECO:0000256" key="10">
    <source>
        <dbReference type="ARBA" id="ARBA00023136"/>
    </source>
</evidence>
<dbReference type="Proteomes" id="UP000316079">
    <property type="component" value="Unassembled WGS sequence"/>
</dbReference>
<dbReference type="GO" id="GO:0005886">
    <property type="term" value="C:plasma membrane"/>
    <property type="evidence" value="ECO:0007669"/>
    <property type="project" value="UniProtKB-SubCell"/>
</dbReference>
<dbReference type="STRING" id="623744.A0A553PZA3"/>
<keyword evidence="3" id="KW-0813">Transport</keyword>
<evidence type="ECO:0000256" key="4">
    <source>
        <dbReference type="ARBA" id="ARBA00022475"/>
    </source>
</evidence>
<dbReference type="Pfam" id="PF01758">
    <property type="entry name" value="SBF"/>
    <property type="match status" value="1"/>
</dbReference>
<keyword evidence="11" id="KW-0325">Glycoprotein</keyword>
<dbReference type="OrthoDB" id="203097at2759"/>
<organism evidence="18 19">
    <name type="scientific">Danionella cerebrum</name>
    <dbReference type="NCBI Taxonomy" id="2873325"/>
    <lineage>
        <taxon>Eukaryota</taxon>
        <taxon>Metazoa</taxon>
        <taxon>Chordata</taxon>
        <taxon>Craniata</taxon>
        <taxon>Vertebrata</taxon>
        <taxon>Euteleostomi</taxon>
        <taxon>Actinopterygii</taxon>
        <taxon>Neopterygii</taxon>
        <taxon>Teleostei</taxon>
        <taxon>Ostariophysi</taxon>
        <taxon>Cypriniformes</taxon>
        <taxon>Danionidae</taxon>
        <taxon>Danioninae</taxon>
        <taxon>Danionella</taxon>
    </lineage>
</organism>
<dbReference type="Gene3D" id="1.20.1530.20">
    <property type="match status" value="1"/>
</dbReference>
<evidence type="ECO:0000256" key="5">
    <source>
        <dbReference type="ARBA" id="ARBA00022692"/>
    </source>
</evidence>
<keyword evidence="10 17" id="KW-0472">Membrane</keyword>
<name>A0A553PZA3_9TELE</name>
<keyword evidence="9" id="KW-0406">Ion transport</keyword>
<evidence type="ECO:0000256" key="11">
    <source>
        <dbReference type="ARBA" id="ARBA00023180"/>
    </source>
</evidence>